<dbReference type="InterPro" id="IPR002774">
    <property type="entry name" value="Flagellin_arc-type"/>
</dbReference>
<comment type="function">
    <text evidence="4">Flagellin is the subunit protein which polymerizes to form the filaments of archaeal flagella.</text>
</comment>
<evidence type="ECO:0000256" key="4">
    <source>
        <dbReference type="RuleBase" id="RU361282"/>
    </source>
</evidence>
<dbReference type="PANTHER" id="PTHR35903">
    <property type="entry name" value="FLAGELLIN B1"/>
    <property type="match status" value="1"/>
</dbReference>
<organism evidence="6 7">
    <name type="scientific">Candidatus Nitrosarchaeum limnium BG20</name>
    <dbReference type="NCBI Taxonomy" id="859192"/>
    <lineage>
        <taxon>Archaea</taxon>
        <taxon>Nitrososphaerota</taxon>
        <taxon>Nitrososphaeria</taxon>
        <taxon>Nitrosopumilales</taxon>
        <taxon>Nitrosopumilaceae</taxon>
        <taxon>Nitrosarchaeum</taxon>
    </lineage>
</organism>
<evidence type="ECO:0000256" key="3">
    <source>
        <dbReference type="ARBA" id="ARBA00022440"/>
    </source>
</evidence>
<dbReference type="OrthoDB" id="12034at2157"/>
<dbReference type="GO" id="GO:0097588">
    <property type="term" value="P:archaeal or bacterial-type flagellum-dependent cell motility"/>
    <property type="evidence" value="ECO:0007669"/>
    <property type="project" value="InterPro"/>
</dbReference>
<protein>
    <recommendedName>
        <fullName evidence="4">Flagellin</fullName>
    </recommendedName>
</protein>
<proteinExistence type="inferred from homology"/>
<keyword evidence="6" id="KW-0282">Flagellum</keyword>
<reference evidence="6 7" key="1">
    <citation type="journal article" date="2012" name="J. Bacteriol.">
        <title>Genome Sequence of "Candidatus Nitrosoarchaeum limnia" BG20, a Low-Salinity Ammonia-Oxidizing Archaeon from the San Francisco Bay Estuary.</title>
        <authorList>
            <person name="Mosier A.C."/>
            <person name="Allen E.E."/>
            <person name="Kim M."/>
            <person name="Ferriera S."/>
            <person name="Francis C.A."/>
        </authorList>
    </citation>
    <scope>NUCLEOTIDE SEQUENCE [LARGE SCALE GENOMIC DNA]</scope>
    <source>
        <strain evidence="6 7">BG20</strain>
    </source>
</reference>
<comment type="subcellular location">
    <subcellularLocation>
        <location evidence="1 4">Archaeal flagellum</location>
    </subcellularLocation>
</comment>
<dbReference type="InterPro" id="IPR013373">
    <property type="entry name" value="Flagellin/pilin_N_arc"/>
</dbReference>
<dbReference type="AlphaFoldDB" id="S2EPE1"/>
<gene>
    <name evidence="6" type="ORF">BG20_I1242</name>
</gene>
<dbReference type="GO" id="GO:0005198">
    <property type="term" value="F:structural molecule activity"/>
    <property type="evidence" value="ECO:0007669"/>
    <property type="project" value="InterPro"/>
</dbReference>
<dbReference type="NCBIfam" id="TIGR02537">
    <property type="entry name" value="arch_flag_Nterm"/>
    <property type="match status" value="1"/>
</dbReference>
<keyword evidence="6" id="KW-0966">Cell projection</keyword>
<evidence type="ECO:0000256" key="2">
    <source>
        <dbReference type="ARBA" id="ARBA00010256"/>
    </source>
</evidence>
<keyword evidence="6" id="KW-0969">Cilium</keyword>
<comment type="caution">
    <text evidence="6">The sequence shown here is derived from an EMBL/GenBank/DDBJ whole genome shotgun (WGS) entry which is preliminary data.</text>
</comment>
<dbReference type="Proteomes" id="UP000014065">
    <property type="component" value="Unassembled WGS sequence"/>
</dbReference>
<keyword evidence="5" id="KW-0812">Transmembrane</keyword>
<dbReference type="RefSeq" id="WP_010190337.1">
    <property type="nucleotide sequence ID" value="NZ_AHJG01000068.1"/>
</dbReference>
<evidence type="ECO:0000256" key="1">
    <source>
        <dbReference type="ARBA" id="ARBA00004618"/>
    </source>
</evidence>
<keyword evidence="5" id="KW-1133">Transmembrane helix</keyword>
<dbReference type="Pfam" id="PF01917">
    <property type="entry name" value="Flagellin_arch-type"/>
    <property type="match status" value="1"/>
</dbReference>
<comment type="similarity">
    <text evidence="2 4">Belongs to the archaeal flagellin family.</text>
</comment>
<dbReference type="PANTHER" id="PTHR35903:SF1">
    <property type="entry name" value="FLAGELLIN B1"/>
    <property type="match status" value="1"/>
</dbReference>
<evidence type="ECO:0000313" key="6">
    <source>
        <dbReference type="EMBL" id="EPA06332.1"/>
    </source>
</evidence>
<feature type="transmembrane region" description="Helical" evidence="5">
    <location>
        <begin position="12"/>
        <end position="37"/>
    </location>
</feature>
<evidence type="ECO:0000313" key="7">
    <source>
        <dbReference type="Proteomes" id="UP000014065"/>
    </source>
</evidence>
<dbReference type="EMBL" id="AHJG01000068">
    <property type="protein sequence ID" value="EPA06332.1"/>
    <property type="molecule type" value="Genomic_DNA"/>
</dbReference>
<keyword evidence="3 4" id="KW-0974">Archaeal flagellum</keyword>
<keyword evidence="5" id="KW-0472">Membrane</keyword>
<name>S2EPE1_9ARCH</name>
<accession>S2EPE1</accession>
<evidence type="ECO:0000256" key="5">
    <source>
        <dbReference type="SAM" id="Phobius"/>
    </source>
</evidence>
<dbReference type="GO" id="GO:0097589">
    <property type="term" value="C:archaeal-type flagellum"/>
    <property type="evidence" value="ECO:0007669"/>
    <property type="project" value="UniProtKB-SubCell"/>
</dbReference>
<sequence length="237" mass="25168">MNLQRTQHSHRGVIGVESAIVMIAFVIVAAALAFVVLNMGFSTTQKVKTITTSSLEEASSAMEISGTVYGIGCTSSASGCDATQKINATIIPIKIAAGGNLVNFAPDITAISFFTKDVEYTNIYAGTITTDEYKQPVLAFRQAALEAGSAFDAFNGANPINGTLPSETTAFVYWPKRLNTNSILEAGEHAVLAVGFADTDRPLAHQKISIEIMLSDGGTLTIDRIIPNITRENVDFG</sequence>
<keyword evidence="7" id="KW-1185">Reference proteome</keyword>